<dbReference type="NCBIfam" id="TIGR01469">
    <property type="entry name" value="cobA_cysG_Cterm"/>
    <property type="match status" value="1"/>
</dbReference>
<keyword evidence="14" id="KW-1185">Reference proteome</keyword>
<dbReference type="InterPro" id="IPR035996">
    <property type="entry name" value="4pyrrol_Methylase_sf"/>
</dbReference>
<dbReference type="Gene3D" id="3.40.190.10">
    <property type="entry name" value="Periplasmic binding protein-like II"/>
    <property type="match status" value="2"/>
</dbReference>
<keyword evidence="3 7" id="KW-0808">Transferase</keyword>
<keyword evidence="2 8" id="KW-0489">Methyltransferase</keyword>
<evidence type="ECO:0000259" key="11">
    <source>
        <dbReference type="Pfam" id="PF02602"/>
    </source>
</evidence>
<evidence type="ECO:0000256" key="6">
    <source>
        <dbReference type="ARBA" id="ARBA00048169"/>
    </source>
</evidence>
<evidence type="ECO:0000256" key="8">
    <source>
        <dbReference type="RuleBase" id="RU003960"/>
    </source>
</evidence>
<dbReference type="EMBL" id="JAAWUZ010000016">
    <property type="protein sequence ID" value="NSG29858.1"/>
    <property type="molecule type" value="Genomic_DNA"/>
</dbReference>
<sequence>MTEHNIVIGSRGSRLAVIQSEMVRDFIREKKPGCQVEILTMKTTGDKILDRTLEKIGGKGLFVKELDKALRDGCSDLSVHSLKDMPMELSEELPLLAFSKREDPRDVLVLPEGAEKWDRTLPVGCSSQRRMLQLKELYPDVTFLPVRGNIQTRLQKLQSGAYGALILAAAGLKRLGLENRIYRYFEPDEIIPAAGQGILAVQGRKGEDYAFLKAYNDPAAQTAQAAERAFVKYLNGGCSSPIAAYAEMKNGKLLLRGLYYQEATGIYKKGQIEGNPEDAETMGMLLAEGLKKECHAQSCTAVKEDDIKPGKVWLVGAGPSDPGLFTLKGKRVLQKAEVVVYDALAGQAILSMIPEDAEKINVGKRASHHLMPQEEINKILVKKALEGKRVVRLKGGDPFLFGRGGEELELLKAHQIPYEVVPGVTSAIAVPAYNGIPVTHRDFCSSLHIITGHKKKGDTYDIDFEALVRTKGTLVFLMGVTALADICDGLLKAGMRADMPAAILQQGTTAGQKRISATVSTLPEEVQKQGIQTPAIIVVGEVCALADRFAWHEALPLAGRKILVTRLKELISQMAEKLRREGAEVLELPAIKTEAISENQKLKQSMEAIQSYDWIVFTSPTGVRVFFEKLTEHEADIRKLAAAKFAVIGSGSEKELKKHGILADLKPEIFDGEHLGSSLARACTGGERILIPRAETANQELILELQKVPDVQIDDVPTYRTLYESSELIDQKAEFEQGKIDFAVFTSASTVRGFAQAAKGLDFSLVRAVCIGKQTKRAADELGMQTWMSEKATMDSVLDKVKELCRKQF</sequence>
<dbReference type="InterPro" id="IPR036803">
    <property type="entry name" value="Porphobilinogen_deaminase_C_sf"/>
</dbReference>
<dbReference type="NCBIfam" id="TIGR00212">
    <property type="entry name" value="hemC"/>
    <property type="match status" value="1"/>
</dbReference>
<feature type="domain" description="Tetrapyrrole biosynthesis uroporphyrinogen III synthase" evidence="11">
    <location>
        <begin position="572"/>
        <end position="798"/>
    </location>
</feature>
<dbReference type="InterPro" id="IPR050161">
    <property type="entry name" value="Siro_Cobalamin_biosynth"/>
</dbReference>
<dbReference type="CDD" id="cd06578">
    <property type="entry name" value="HemD"/>
    <property type="match status" value="1"/>
</dbReference>
<dbReference type="EC" id="2.5.1.61" evidence="7"/>
<feature type="domain" description="Porphobilinogen deaminase C-terminal" evidence="12">
    <location>
        <begin position="225"/>
        <end position="291"/>
    </location>
</feature>
<dbReference type="InterPro" id="IPR000878">
    <property type="entry name" value="4pyrrol_Mease"/>
</dbReference>
<feature type="modified residue" description="S-(dipyrrolylmethanemethyl)cysteine" evidence="7">
    <location>
        <position position="238"/>
    </location>
</feature>
<dbReference type="InterPro" id="IPR014776">
    <property type="entry name" value="4pyrrole_Mease_sub2"/>
</dbReference>
<dbReference type="CDD" id="cd11642">
    <property type="entry name" value="SUMT"/>
    <property type="match status" value="1"/>
</dbReference>
<dbReference type="InterPro" id="IPR003043">
    <property type="entry name" value="Uropor_MeTrfase_CS"/>
</dbReference>
<proteinExistence type="inferred from homology"/>
<dbReference type="PANTHER" id="PTHR45790">
    <property type="entry name" value="SIROHEME SYNTHASE-RELATED"/>
    <property type="match status" value="1"/>
</dbReference>
<dbReference type="Pfam" id="PF02602">
    <property type="entry name" value="HEM4"/>
    <property type="match status" value="1"/>
</dbReference>
<dbReference type="RefSeq" id="WP_173866108.1">
    <property type="nucleotide sequence ID" value="NZ_JAAWUU010000015.1"/>
</dbReference>
<dbReference type="Gene3D" id="3.40.1010.10">
    <property type="entry name" value="Cobalt-precorrin-4 Transmethylase, Domain 1"/>
    <property type="match status" value="1"/>
</dbReference>
<keyword evidence="4" id="KW-0949">S-adenosyl-L-methionine</keyword>
<evidence type="ECO:0000256" key="7">
    <source>
        <dbReference type="HAMAP-Rule" id="MF_00260"/>
    </source>
</evidence>
<comment type="miscellaneous">
    <text evidence="7">The porphobilinogen subunits are added to the dipyrromethane group.</text>
</comment>
<dbReference type="Gene3D" id="3.30.160.40">
    <property type="entry name" value="Porphobilinogen deaminase, C-terminal domain"/>
    <property type="match status" value="1"/>
</dbReference>
<evidence type="ECO:0000313" key="13">
    <source>
        <dbReference type="EMBL" id="NSG29858.1"/>
    </source>
</evidence>
<dbReference type="PRINTS" id="PR00151">
    <property type="entry name" value="PORPHBDMNASE"/>
</dbReference>
<keyword evidence="5 7" id="KW-0627">Porphyrin biosynthesis</keyword>
<protein>
    <recommendedName>
        <fullName evidence="7">Porphobilinogen deaminase</fullName>
        <shortName evidence="7">PBG</shortName>
        <ecNumber evidence="7">2.5.1.61</ecNumber>
    </recommendedName>
    <alternativeName>
        <fullName evidence="7">Hydroxymethylbilane synthase</fullName>
        <shortName evidence="7">HMBS</shortName>
    </alternativeName>
    <alternativeName>
        <fullName evidence="7">Pre-uroporphyrinogen synthase</fullName>
    </alternativeName>
</protein>
<dbReference type="InterPro" id="IPR036108">
    <property type="entry name" value="4pyrrol_syn_uPrphyn_synt_sf"/>
</dbReference>
<dbReference type="Pfam" id="PF00590">
    <property type="entry name" value="TP_methylase"/>
    <property type="match status" value="1"/>
</dbReference>
<feature type="domain" description="Tetrapyrrole methylase" evidence="9">
    <location>
        <begin position="311"/>
        <end position="522"/>
    </location>
</feature>
<accession>A0ABX2GY23</accession>
<feature type="domain" description="Porphobilinogen deaminase N-terminal" evidence="10">
    <location>
        <begin position="6"/>
        <end position="208"/>
    </location>
</feature>
<evidence type="ECO:0000313" key="14">
    <source>
        <dbReference type="Proteomes" id="UP000821846"/>
    </source>
</evidence>
<dbReference type="InterPro" id="IPR006366">
    <property type="entry name" value="CobA/CysG_C"/>
</dbReference>
<dbReference type="InterPro" id="IPR022417">
    <property type="entry name" value="Porphobilin_deaminase_N"/>
</dbReference>
<evidence type="ECO:0000256" key="4">
    <source>
        <dbReference type="ARBA" id="ARBA00022691"/>
    </source>
</evidence>
<dbReference type="NCBIfam" id="NF004790">
    <property type="entry name" value="PRK06136.1"/>
    <property type="match status" value="1"/>
</dbReference>
<dbReference type="SUPFAM" id="SSF53850">
    <property type="entry name" value="Periplasmic binding protein-like II"/>
    <property type="match status" value="1"/>
</dbReference>
<dbReference type="GO" id="GO:0004418">
    <property type="term" value="F:hydroxymethylbilane synthase activity"/>
    <property type="evidence" value="ECO:0007669"/>
    <property type="project" value="UniProtKB-EC"/>
</dbReference>
<organism evidence="13 14">
    <name type="scientific">Faecalicatena fissicatena</name>
    <dbReference type="NCBI Taxonomy" id="290055"/>
    <lineage>
        <taxon>Bacteria</taxon>
        <taxon>Bacillati</taxon>
        <taxon>Bacillota</taxon>
        <taxon>Clostridia</taxon>
        <taxon>Lachnospirales</taxon>
        <taxon>Lachnospiraceae</taxon>
        <taxon>Faecalicatena</taxon>
    </lineage>
</organism>
<evidence type="ECO:0000259" key="9">
    <source>
        <dbReference type="Pfam" id="PF00590"/>
    </source>
</evidence>
<evidence type="ECO:0000259" key="12">
    <source>
        <dbReference type="Pfam" id="PF03900"/>
    </source>
</evidence>
<dbReference type="PROSITE" id="PS00840">
    <property type="entry name" value="SUMT_2"/>
    <property type="match status" value="1"/>
</dbReference>
<dbReference type="Pfam" id="PF03900">
    <property type="entry name" value="Porphobil_deamC"/>
    <property type="match status" value="1"/>
</dbReference>
<dbReference type="InterPro" id="IPR000860">
    <property type="entry name" value="HemC"/>
</dbReference>
<dbReference type="InterPro" id="IPR014777">
    <property type="entry name" value="4pyrrole_Mease_sub1"/>
</dbReference>
<evidence type="ECO:0000256" key="2">
    <source>
        <dbReference type="ARBA" id="ARBA00022603"/>
    </source>
</evidence>
<dbReference type="InterPro" id="IPR003754">
    <property type="entry name" value="4pyrrol_synth_uPrphyn_synth"/>
</dbReference>
<reference evidence="13 14" key="1">
    <citation type="journal article" date="2020" name="Cell Host Microbe">
        <title>Functional and Genomic Variation between Human-Derived Isolates of Lachnospiraceae Reveals Inter- and Intra-Species Diversity.</title>
        <authorList>
            <person name="Sorbara M.T."/>
            <person name="Littmann E.R."/>
            <person name="Fontana E."/>
            <person name="Moody T.U."/>
            <person name="Kohout C.E."/>
            <person name="Gjonbalaj M."/>
            <person name="Eaton V."/>
            <person name="Seok R."/>
            <person name="Leiner I.M."/>
            <person name="Pamer E.G."/>
        </authorList>
    </citation>
    <scope>NUCLEOTIDE SEQUENCE [LARGE SCALE GENOMIC DNA]</scope>
    <source>
        <strain evidence="13 14">MSK.14.16</strain>
    </source>
</reference>
<dbReference type="InterPro" id="IPR022419">
    <property type="entry name" value="Porphobilin_deaminase_cofac_BS"/>
</dbReference>
<gene>
    <name evidence="7 13" type="primary">hemC</name>
    <name evidence="13" type="ORF">HFM93_06120</name>
</gene>
<comment type="similarity">
    <text evidence="8">Belongs to the precorrin methyltransferase family.</text>
</comment>
<dbReference type="InterPro" id="IPR022418">
    <property type="entry name" value="Porphobilinogen_deaminase_C"/>
</dbReference>
<evidence type="ECO:0000256" key="3">
    <source>
        <dbReference type="ARBA" id="ARBA00022679"/>
    </source>
</evidence>
<dbReference type="Gene3D" id="3.30.950.10">
    <property type="entry name" value="Methyltransferase, Cobalt-precorrin-4 Transmethylase, Domain 2"/>
    <property type="match status" value="1"/>
</dbReference>
<dbReference type="SUPFAM" id="SSF53790">
    <property type="entry name" value="Tetrapyrrole methylase"/>
    <property type="match status" value="1"/>
</dbReference>
<comment type="function">
    <text evidence="1 7">Tetrapolymerization of the monopyrrole PBG into the hydroxymethylbilane pre-uroporphyrinogen in several discrete steps.</text>
</comment>
<comment type="caution">
    <text evidence="13">The sequence shown here is derived from an EMBL/GenBank/DDBJ whole genome shotgun (WGS) entry which is preliminary data.</text>
</comment>
<comment type="similarity">
    <text evidence="7">Belongs to the HMBS family.</text>
</comment>
<comment type="cofactor">
    <cofactor evidence="7">
        <name>dipyrromethane</name>
        <dbReference type="ChEBI" id="CHEBI:60342"/>
    </cofactor>
    <text evidence="7">Binds 1 dipyrromethane group covalently.</text>
</comment>
<dbReference type="HAMAP" id="MF_00260">
    <property type="entry name" value="Porphobil_deam"/>
    <property type="match status" value="1"/>
</dbReference>
<name>A0ABX2GY23_9FIRM</name>
<dbReference type="PANTHER" id="PTHR45790:SF3">
    <property type="entry name" value="S-ADENOSYL-L-METHIONINE-DEPENDENT UROPORPHYRINOGEN III METHYLTRANSFERASE, CHLOROPLASTIC"/>
    <property type="match status" value="1"/>
</dbReference>
<dbReference type="PROSITE" id="PS00533">
    <property type="entry name" value="PORPHOBILINOGEN_DEAM"/>
    <property type="match status" value="1"/>
</dbReference>
<evidence type="ECO:0000256" key="5">
    <source>
        <dbReference type="ARBA" id="ARBA00023244"/>
    </source>
</evidence>
<comment type="catalytic activity">
    <reaction evidence="6 7">
        <text>4 porphobilinogen + H2O = hydroxymethylbilane + 4 NH4(+)</text>
        <dbReference type="Rhea" id="RHEA:13185"/>
        <dbReference type="ChEBI" id="CHEBI:15377"/>
        <dbReference type="ChEBI" id="CHEBI:28938"/>
        <dbReference type="ChEBI" id="CHEBI:57845"/>
        <dbReference type="ChEBI" id="CHEBI:58126"/>
        <dbReference type="EC" id="2.5.1.61"/>
    </reaction>
</comment>
<dbReference type="Pfam" id="PF01379">
    <property type="entry name" value="Porphobil_deam"/>
    <property type="match status" value="1"/>
</dbReference>
<evidence type="ECO:0000256" key="1">
    <source>
        <dbReference type="ARBA" id="ARBA00002869"/>
    </source>
</evidence>
<dbReference type="SUPFAM" id="SSF69618">
    <property type="entry name" value="HemD-like"/>
    <property type="match status" value="1"/>
</dbReference>
<dbReference type="SUPFAM" id="SSF54782">
    <property type="entry name" value="Porphobilinogen deaminase (hydroxymethylbilane synthase), C-terminal domain"/>
    <property type="match status" value="1"/>
</dbReference>
<evidence type="ECO:0000259" key="10">
    <source>
        <dbReference type="Pfam" id="PF01379"/>
    </source>
</evidence>
<dbReference type="Proteomes" id="UP000821846">
    <property type="component" value="Unassembled WGS sequence"/>
</dbReference>
<comment type="subunit">
    <text evidence="7">Monomer.</text>
</comment>
<dbReference type="Gene3D" id="3.40.50.10090">
    <property type="match status" value="2"/>
</dbReference>